<evidence type="ECO:0000313" key="1">
    <source>
        <dbReference type="EMBL" id="TKC00012.1"/>
    </source>
</evidence>
<sequence>MSYTETQKKKLFRQVETLMKRCQIPIRDTWTGFEGENLDDAMANNGHSGGPRLFDVIVTEEGKAKVSGYQKYPIDKFKSLAYENYKVSVPKRLSHLTHPVIHETVHFLQHNTDIMDDNYVKFGETTENYLEYVSQRQELEAHFVQLLYINEYESEIIDKRYKKDFSRLVNRGIKNPSERLKAILYANTKGII</sequence>
<dbReference type="AlphaFoldDB" id="A0A4U1C6Q0"/>
<dbReference type="EMBL" id="SWBO01000005">
    <property type="protein sequence ID" value="TKC00012.1"/>
    <property type="molecule type" value="Genomic_DNA"/>
</dbReference>
<evidence type="ECO:0000313" key="2">
    <source>
        <dbReference type="Proteomes" id="UP000310477"/>
    </source>
</evidence>
<name>A0A4U1C6Q0_9SPHI</name>
<dbReference type="Proteomes" id="UP000310477">
    <property type="component" value="Unassembled WGS sequence"/>
</dbReference>
<dbReference type="RefSeq" id="WP_136877175.1">
    <property type="nucleotide sequence ID" value="NZ_SWBO01000005.1"/>
</dbReference>
<accession>A0A4U1C6Q0</accession>
<keyword evidence="2" id="KW-1185">Reference proteome</keyword>
<comment type="caution">
    <text evidence="1">The sequence shown here is derived from an EMBL/GenBank/DDBJ whole genome shotgun (WGS) entry which is preliminary data.</text>
</comment>
<protein>
    <submittedName>
        <fullName evidence="1">Uncharacterized protein</fullName>
    </submittedName>
</protein>
<dbReference type="OrthoDB" id="9860061at2"/>
<gene>
    <name evidence="1" type="ORF">FA045_11265</name>
</gene>
<proteinExistence type="predicted"/>
<reference evidence="1 2" key="1">
    <citation type="submission" date="2019-04" db="EMBL/GenBank/DDBJ databases">
        <title>Pedobacter sp. AR-2-6 sp. nov., isolated from Arctic soil.</title>
        <authorList>
            <person name="Dahal R.H."/>
            <person name="Kim D.-U."/>
        </authorList>
    </citation>
    <scope>NUCLEOTIDE SEQUENCE [LARGE SCALE GENOMIC DNA]</scope>
    <source>
        <strain evidence="1 2">AR-2-6</strain>
    </source>
</reference>
<organism evidence="1 2">
    <name type="scientific">Pedobacter cryotolerans</name>
    <dbReference type="NCBI Taxonomy" id="2571270"/>
    <lineage>
        <taxon>Bacteria</taxon>
        <taxon>Pseudomonadati</taxon>
        <taxon>Bacteroidota</taxon>
        <taxon>Sphingobacteriia</taxon>
        <taxon>Sphingobacteriales</taxon>
        <taxon>Sphingobacteriaceae</taxon>
        <taxon>Pedobacter</taxon>
    </lineage>
</organism>